<dbReference type="AlphaFoldDB" id="A0A9W6TUM7"/>
<evidence type="ECO:0000313" key="2">
    <source>
        <dbReference type="Proteomes" id="UP001165083"/>
    </source>
</evidence>
<accession>A0A9W6TUM7</accession>
<keyword evidence="2" id="KW-1185">Reference proteome</keyword>
<proteinExistence type="predicted"/>
<gene>
    <name evidence="1" type="ORF">Plil01_000817100</name>
</gene>
<dbReference type="EMBL" id="BSXW01000387">
    <property type="protein sequence ID" value="GMF20863.1"/>
    <property type="molecule type" value="Genomic_DNA"/>
</dbReference>
<organism evidence="1 2">
    <name type="scientific">Phytophthora lilii</name>
    <dbReference type="NCBI Taxonomy" id="2077276"/>
    <lineage>
        <taxon>Eukaryota</taxon>
        <taxon>Sar</taxon>
        <taxon>Stramenopiles</taxon>
        <taxon>Oomycota</taxon>
        <taxon>Peronosporomycetes</taxon>
        <taxon>Peronosporales</taxon>
        <taxon>Peronosporaceae</taxon>
        <taxon>Phytophthora</taxon>
    </lineage>
</organism>
<name>A0A9W6TUM7_9STRA</name>
<sequence length="175" mass="19949">MYELDSRHYWRADVILCKTAVCARYLRKWFIQEGNPRPTRVIYTRHTTSNLALTLRSQLSASEAEQIQEKDFADVKFLHSAGSSIQKGTRQVLDCWLSRPDFPPLDFYVDKGLYNGAFKNYHDRIQNSTNVRVYSGHLPPDESGASSARADISCVQVSWKAMGTTSTRPGLQERS</sequence>
<comment type="caution">
    <text evidence="1">The sequence shown here is derived from an EMBL/GenBank/DDBJ whole genome shotgun (WGS) entry which is preliminary data.</text>
</comment>
<protein>
    <submittedName>
        <fullName evidence="1">Unnamed protein product</fullName>
    </submittedName>
</protein>
<reference evidence="1" key="1">
    <citation type="submission" date="2023-04" db="EMBL/GenBank/DDBJ databases">
        <title>Phytophthora lilii NBRC 32176.</title>
        <authorList>
            <person name="Ichikawa N."/>
            <person name="Sato H."/>
            <person name="Tonouchi N."/>
        </authorList>
    </citation>
    <scope>NUCLEOTIDE SEQUENCE</scope>
    <source>
        <strain evidence="1">NBRC 32176</strain>
    </source>
</reference>
<evidence type="ECO:0000313" key="1">
    <source>
        <dbReference type="EMBL" id="GMF20863.1"/>
    </source>
</evidence>
<dbReference type="Proteomes" id="UP001165083">
    <property type="component" value="Unassembled WGS sequence"/>
</dbReference>
<dbReference type="OrthoDB" id="2100592at2759"/>